<evidence type="ECO:0000256" key="5">
    <source>
        <dbReference type="SAM" id="Phobius"/>
    </source>
</evidence>
<dbReference type="InterPro" id="IPR000537">
    <property type="entry name" value="UbiA_prenyltransferase"/>
</dbReference>
<evidence type="ECO:0000256" key="4">
    <source>
        <dbReference type="ARBA" id="ARBA00023136"/>
    </source>
</evidence>
<feature type="transmembrane region" description="Helical" evidence="5">
    <location>
        <begin position="278"/>
        <end position="300"/>
    </location>
</feature>
<feature type="transmembrane region" description="Helical" evidence="5">
    <location>
        <begin position="250"/>
        <end position="272"/>
    </location>
</feature>
<dbReference type="EMBL" id="JAQOWY010000206">
    <property type="protein sequence ID" value="KAK1847312.1"/>
    <property type="molecule type" value="Genomic_DNA"/>
</dbReference>
<dbReference type="Pfam" id="PF01040">
    <property type="entry name" value="UbiA"/>
    <property type="match status" value="1"/>
</dbReference>
<dbReference type="InterPro" id="IPR050475">
    <property type="entry name" value="Prenyltransferase_related"/>
</dbReference>
<dbReference type="CDD" id="cd13965">
    <property type="entry name" value="PT_UbiA_3"/>
    <property type="match status" value="1"/>
</dbReference>
<keyword evidence="4 5" id="KW-0472">Membrane</keyword>
<proteinExistence type="predicted"/>
<keyword evidence="3 5" id="KW-1133">Transmembrane helix</keyword>
<evidence type="ECO:0000256" key="1">
    <source>
        <dbReference type="ARBA" id="ARBA00004141"/>
    </source>
</evidence>
<sequence>MPEILHQKKHQNIKMISTTNHLKFSSPLTLPLQQLDHALTTLRYHTHTLYLFTKNDIKTMLIPLSALGILTSLPGPPLTSHPTSFPTILSNLPALLLWLWLNILILSVSNQRDPAGVLEDKLNKPWRPIPAGRTSAAQARHLLLAAVPLTLALSFRLGVGSETLACICASSYYNDLGGADEHFLIRQLVNGLAYPVYGVAALKILIADVGMAEILPGAYAWLGMLGLVVGTTIQVQDLKDYEGDKARGRHTFPVILGDAFTRFGICVGILFWSLVCPAFWGIVQVLVAGWVWLSGALLAARIWCCKGPEADRLSFVMWSWWVMGLFVLPLMRVA</sequence>
<keyword evidence="7" id="KW-1185">Reference proteome</keyword>
<dbReference type="GO" id="GO:0016020">
    <property type="term" value="C:membrane"/>
    <property type="evidence" value="ECO:0007669"/>
    <property type="project" value="UniProtKB-SubCell"/>
</dbReference>
<name>A0AAD9AIH0_9PEZI</name>
<reference evidence="6" key="1">
    <citation type="submission" date="2023-01" db="EMBL/GenBank/DDBJ databases">
        <title>Colletotrichum chrysophilum M932 genome sequence.</title>
        <authorList>
            <person name="Baroncelli R."/>
        </authorList>
    </citation>
    <scope>NUCLEOTIDE SEQUENCE</scope>
    <source>
        <strain evidence="6">M932</strain>
    </source>
</reference>
<dbReference type="AlphaFoldDB" id="A0AAD9AIH0"/>
<dbReference type="PANTHER" id="PTHR42723:SF1">
    <property type="entry name" value="CHLOROPHYLL SYNTHASE, CHLOROPLASTIC"/>
    <property type="match status" value="1"/>
</dbReference>
<dbReference type="Proteomes" id="UP001243330">
    <property type="component" value="Unassembled WGS sequence"/>
</dbReference>
<gene>
    <name evidence="6" type="ORF">CCHR01_10042</name>
</gene>
<evidence type="ECO:0000256" key="3">
    <source>
        <dbReference type="ARBA" id="ARBA00022989"/>
    </source>
</evidence>
<feature type="transmembrane region" description="Helical" evidence="5">
    <location>
        <begin position="218"/>
        <end position="238"/>
    </location>
</feature>
<dbReference type="GO" id="GO:0016765">
    <property type="term" value="F:transferase activity, transferring alkyl or aryl (other than methyl) groups"/>
    <property type="evidence" value="ECO:0007669"/>
    <property type="project" value="InterPro"/>
</dbReference>
<comment type="subcellular location">
    <subcellularLocation>
        <location evidence="1">Membrane</location>
        <topology evidence="1">Multi-pass membrane protein</topology>
    </subcellularLocation>
</comment>
<feature type="transmembrane region" description="Helical" evidence="5">
    <location>
        <begin position="312"/>
        <end position="331"/>
    </location>
</feature>
<evidence type="ECO:0000313" key="6">
    <source>
        <dbReference type="EMBL" id="KAK1847312.1"/>
    </source>
</evidence>
<evidence type="ECO:0000313" key="7">
    <source>
        <dbReference type="Proteomes" id="UP001243330"/>
    </source>
</evidence>
<evidence type="ECO:0000256" key="2">
    <source>
        <dbReference type="ARBA" id="ARBA00022692"/>
    </source>
</evidence>
<dbReference type="PANTHER" id="PTHR42723">
    <property type="entry name" value="CHLOROPHYLL SYNTHASE"/>
    <property type="match status" value="1"/>
</dbReference>
<protein>
    <submittedName>
        <fullName evidence="6">UbiA prenyltransferase</fullName>
    </submittedName>
</protein>
<keyword evidence="2 5" id="KW-0812">Transmembrane</keyword>
<organism evidence="6 7">
    <name type="scientific">Colletotrichum chrysophilum</name>
    <dbReference type="NCBI Taxonomy" id="1836956"/>
    <lineage>
        <taxon>Eukaryota</taxon>
        <taxon>Fungi</taxon>
        <taxon>Dikarya</taxon>
        <taxon>Ascomycota</taxon>
        <taxon>Pezizomycotina</taxon>
        <taxon>Sordariomycetes</taxon>
        <taxon>Hypocreomycetidae</taxon>
        <taxon>Glomerellales</taxon>
        <taxon>Glomerellaceae</taxon>
        <taxon>Colletotrichum</taxon>
        <taxon>Colletotrichum gloeosporioides species complex</taxon>
    </lineage>
</organism>
<comment type="caution">
    <text evidence="6">The sequence shown here is derived from an EMBL/GenBank/DDBJ whole genome shotgun (WGS) entry which is preliminary data.</text>
</comment>
<accession>A0AAD9AIH0</accession>